<dbReference type="InterPro" id="IPR036291">
    <property type="entry name" value="NAD(P)-bd_dom_sf"/>
</dbReference>
<dbReference type="InterPro" id="IPR003148">
    <property type="entry name" value="RCK_N"/>
</dbReference>
<dbReference type="NCBIfam" id="NF002924">
    <property type="entry name" value="PRK03562.1"/>
    <property type="match status" value="1"/>
</dbReference>
<dbReference type="InterPro" id="IPR004771">
    <property type="entry name" value="K/H_exchanger"/>
</dbReference>
<feature type="domain" description="RCK N-terminal" evidence="12">
    <location>
        <begin position="418"/>
        <end position="534"/>
    </location>
</feature>
<dbReference type="PANTHER" id="PTHR46157">
    <property type="entry name" value="K(+) EFFLUX ANTIPORTER 3, CHLOROPLASTIC"/>
    <property type="match status" value="1"/>
</dbReference>
<comment type="caution">
    <text evidence="13">The sequence shown here is derived from an EMBL/GenBank/DDBJ whole genome shotgun (WGS) entry which is preliminary data.</text>
</comment>
<dbReference type="PANTHER" id="PTHR46157:SF4">
    <property type="entry name" value="K(+) EFFLUX ANTIPORTER 3, CHLOROPLASTIC"/>
    <property type="match status" value="1"/>
</dbReference>
<evidence type="ECO:0000256" key="11">
    <source>
        <dbReference type="SAM" id="Phobius"/>
    </source>
</evidence>
<name>A0ABV0K937_9CYAN</name>
<evidence type="ECO:0000256" key="4">
    <source>
        <dbReference type="ARBA" id="ARBA00022449"/>
    </source>
</evidence>
<feature type="transmembrane region" description="Helical" evidence="11">
    <location>
        <begin position="149"/>
        <end position="171"/>
    </location>
</feature>
<evidence type="ECO:0000256" key="10">
    <source>
        <dbReference type="ARBA" id="ARBA00023136"/>
    </source>
</evidence>
<feature type="transmembrane region" description="Helical" evidence="11">
    <location>
        <begin position="116"/>
        <end position="137"/>
    </location>
</feature>
<feature type="transmembrane region" description="Helical" evidence="11">
    <location>
        <begin position="202"/>
        <end position="219"/>
    </location>
</feature>
<keyword evidence="5" id="KW-0633">Potassium transport</keyword>
<evidence type="ECO:0000256" key="2">
    <source>
        <dbReference type="ARBA" id="ARBA00005551"/>
    </source>
</evidence>
<dbReference type="InterPro" id="IPR038770">
    <property type="entry name" value="Na+/solute_symporter_sf"/>
</dbReference>
<evidence type="ECO:0000256" key="5">
    <source>
        <dbReference type="ARBA" id="ARBA00022538"/>
    </source>
</evidence>
<dbReference type="SUPFAM" id="SSF51735">
    <property type="entry name" value="NAD(P)-binding Rossmann-fold domains"/>
    <property type="match status" value="1"/>
</dbReference>
<comment type="subcellular location">
    <subcellularLocation>
        <location evidence="1">Membrane</location>
        <topology evidence="1">Multi-pass membrane protein</topology>
    </subcellularLocation>
</comment>
<evidence type="ECO:0000256" key="1">
    <source>
        <dbReference type="ARBA" id="ARBA00004141"/>
    </source>
</evidence>
<feature type="transmembrane region" description="Helical" evidence="11">
    <location>
        <begin position="287"/>
        <end position="305"/>
    </location>
</feature>
<dbReference type="RefSeq" id="WP_190694888.1">
    <property type="nucleotide sequence ID" value="NZ_JAMPKX010000009.1"/>
</dbReference>
<feature type="transmembrane region" description="Helical" evidence="11">
    <location>
        <begin position="6"/>
        <end position="25"/>
    </location>
</feature>
<evidence type="ECO:0000256" key="7">
    <source>
        <dbReference type="ARBA" id="ARBA00022958"/>
    </source>
</evidence>
<dbReference type="Pfam" id="PF02254">
    <property type="entry name" value="TrkA_N"/>
    <property type="match status" value="1"/>
</dbReference>
<feature type="transmembrane region" description="Helical" evidence="11">
    <location>
        <begin position="88"/>
        <end position="110"/>
    </location>
</feature>
<evidence type="ECO:0000313" key="13">
    <source>
        <dbReference type="EMBL" id="MEP0949055.1"/>
    </source>
</evidence>
<organism evidence="13 14">
    <name type="scientific">Leptolyngbya subtilissima DQ-A4</name>
    <dbReference type="NCBI Taxonomy" id="2933933"/>
    <lineage>
        <taxon>Bacteria</taxon>
        <taxon>Bacillati</taxon>
        <taxon>Cyanobacteriota</taxon>
        <taxon>Cyanophyceae</taxon>
        <taxon>Leptolyngbyales</taxon>
        <taxon>Leptolyngbyaceae</taxon>
        <taxon>Leptolyngbya group</taxon>
        <taxon>Leptolyngbya</taxon>
    </lineage>
</organism>
<feature type="transmembrane region" description="Helical" evidence="11">
    <location>
        <begin position="239"/>
        <end position="267"/>
    </location>
</feature>
<gene>
    <name evidence="13" type="primary">kefC</name>
    <name evidence="13" type="ORF">NC992_19400</name>
</gene>
<dbReference type="PROSITE" id="PS51201">
    <property type="entry name" value="RCK_N"/>
    <property type="match status" value="1"/>
</dbReference>
<keyword evidence="9" id="KW-0406">Ion transport</keyword>
<dbReference type="Gene3D" id="1.20.1530.20">
    <property type="match status" value="1"/>
</dbReference>
<dbReference type="Pfam" id="PF00999">
    <property type="entry name" value="Na_H_Exchanger"/>
    <property type="match status" value="1"/>
</dbReference>
<reference evidence="13 14" key="1">
    <citation type="submission" date="2022-04" db="EMBL/GenBank/DDBJ databases">
        <title>Positive selection, recombination, and allopatry shape intraspecific diversity of widespread and dominant cyanobacteria.</title>
        <authorList>
            <person name="Wei J."/>
            <person name="Shu W."/>
            <person name="Hu C."/>
        </authorList>
    </citation>
    <scope>NUCLEOTIDE SEQUENCE [LARGE SCALE GENOMIC DNA]</scope>
    <source>
        <strain evidence="13 14">DQ-A4</strain>
    </source>
</reference>
<evidence type="ECO:0000256" key="9">
    <source>
        <dbReference type="ARBA" id="ARBA00023065"/>
    </source>
</evidence>
<feature type="transmembrane region" description="Helical" evidence="11">
    <location>
        <begin position="32"/>
        <end position="51"/>
    </location>
</feature>
<keyword evidence="3" id="KW-0813">Transport</keyword>
<proteinExistence type="inferred from homology"/>
<keyword evidence="7" id="KW-0630">Potassium</keyword>
<evidence type="ECO:0000256" key="8">
    <source>
        <dbReference type="ARBA" id="ARBA00022989"/>
    </source>
</evidence>
<dbReference type="Proteomes" id="UP001482513">
    <property type="component" value="Unassembled WGS sequence"/>
</dbReference>
<keyword evidence="8 11" id="KW-1133">Transmembrane helix</keyword>
<keyword evidence="6 11" id="KW-0812">Transmembrane</keyword>
<sequence>MHSEDLFFQAFIYLTAAVLSVPVAKRLGLGSVLGYLIAGVIIGPFVLGLVGEQQDDVMHFAEFGVVMMLFLIGLELRPSLLWQLRGPILGLGGLQVAVTTGAIALIALLAGLPWTMALAIGMILSLSSTAIVLQTLNEKGLMKTEAGQASFSVLLFQDIAVIPMLALLPLLEMGQTAIGPHAAVLVATAEASGGLPAWQRTLLVMGAVGGIIVVGRFLMRPVFRFIADTRLREMFTATALLLVIGITLIMQMVGLSPALGTFVAGVVLADNEYRHELETDIEPFKGLLLGLFFISVGASIDFNVLASQPLLILGLVIGLMLLKGLVLVALGRFFRQSLSQNLLFAMALAQGGEFCFVLFSFAQQSRVLPTTVTAPLVVVVALSMALTPLVMIANERLVQPRFVSQGEQREPDTIDDGETPVIIAGFGRFGQIVNRLLVANGIQTTVLDHDPATIDLLRQFGHKVFYGDSSRIELLYAAGAAEAKLFVMAIDDVERSLQTIDLVKQHFPHLKILARAIDRRHAYELLRRDVDVVERETFESALSLGAEVLKLLGFRAYHAHRAARIFRHHDIKAMHEVAETEMDMPKLVAKSQQLAADLKEVLQSDSFDLPREVDQAWDTTALKKYGA</sequence>
<dbReference type="NCBIfam" id="TIGR00932">
    <property type="entry name" value="2a37"/>
    <property type="match status" value="1"/>
</dbReference>
<accession>A0ABV0K937</accession>
<keyword evidence="4" id="KW-0050">Antiport</keyword>
<evidence type="ECO:0000256" key="3">
    <source>
        <dbReference type="ARBA" id="ARBA00022448"/>
    </source>
</evidence>
<dbReference type="Gene3D" id="3.40.50.720">
    <property type="entry name" value="NAD(P)-binding Rossmann-like Domain"/>
    <property type="match status" value="1"/>
</dbReference>
<comment type="similarity">
    <text evidence="2">Belongs to the monovalent cation:proton antiporter 2 (CPA2) transporter (TC 2.A.37) family.</text>
</comment>
<feature type="transmembrane region" description="Helical" evidence="11">
    <location>
        <begin position="311"/>
        <end position="330"/>
    </location>
</feature>
<dbReference type="InterPro" id="IPR006153">
    <property type="entry name" value="Cation/H_exchanger_TM"/>
</dbReference>
<evidence type="ECO:0000259" key="12">
    <source>
        <dbReference type="PROSITE" id="PS51201"/>
    </source>
</evidence>
<evidence type="ECO:0000313" key="14">
    <source>
        <dbReference type="Proteomes" id="UP001482513"/>
    </source>
</evidence>
<keyword evidence="10 11" id="KW-0472">Membrane</keyword>
<keyword evidence="14" id="KW-1185">Reference proteome</keyword>
<dbReference type="EMBL" id="JAMPKX010000009">
    <property type="protein sequence ID" value="MEP0949055.1"/>
    <property type="molecule type" value="Genomic_DNA"/>
</dbReference>
<feature type="transmembrane region" description="Helical" evidence="11">
    <location>
        <begin position="342"/>
        <end position="362"/>
    </location>
</feature>
<feature type="transmembrane region" description="Helical" evidence="11">
    <location>
        <begin position="374"/>
        <end position="393"/>
    </location>
</feature>
<feature type="transmembrane region" description="Helical" evidence="11">
    <location>
        <begin position="57"/>
        <end position="76"/>
    </location>
</feature>
<evidence type="ECO:0000256" key="6">
    <source>
        <dbReference type="ARBA" id="ARBA00022692"/>
    </source>
</evidence>
<protein>
    <submittedName>
        <fullName evidence="13">Glutathione-regulated potassium-efflux system protein KefC</fullName>
    </submittedName>
</protein>